<feature type="transmembrane region" description="Helical" evidence="1">
    <location>
        <begin position="64"/>
        <end position="81"/>
    </location>
</feature>
<sequence>MSGDEIGKQGDDPVDKSEGFVSYLVTLLQMSLVGVLVLTGVGWGAYTVDLWLGTDYPVTRSFEYLPYLIGLAVIVYLLGYLNDRWTSA</sequence>
<accession>A0A9Q4KZ78</accession>
<proteinExistence type="predicted"/>
<feature type="transmembrane region" description="Helical" evidence="1">
    <location>
        <begin position="20"/>
        <end position="44"/>
    </location>
</feature>
<gene>
    <name evidence="2" type="ORF">NDI89_02635</name>
</gene>
<keyword evidence="1" id="KW-0812">Transmembrane</keyword>
<keyword evidence="1" id="KW-0472">Membrane</keyword>
<evidence type="ECO:0000313" key="2">
    <source>
        <dbReference type="EMBL" id="MDF9744472.1"/>
    </source>
</evidence>
<organism evidence="2 3">
    <name type="scientific">Natrinema salsiterrestre</name>
    <dbReference type="NCBI Taxonomy" id="2950540"/>
    <lineage>
        <taxon>Archaea</taxon>
        <taxon>Methanobacteriati</taxon>
        <taxon>Methanobacteriota</taxon>
        <taxon>Stenosarchaea group</taxon>
        <taxon>Halobacteria</taxon>
        <taxon>Halobacteriales</taxon>
        <taxon>Natrialbaceae</taxon>
        <taxon>Natrinema</taxon>
    </lineage>
</organism>
<name>A0A9Q4KZ78_9EURY</name>
<keyword evidence="1" id="KW-1133">Transmembrane helix</keyword>
<dbReference type="RefSeq" id="WP_277519964.1">
    <property type="nucleotide sequence ID" value="NZ_JAMQOT010000001.1"/>
</dbReference>
<evidence type="ECO:0000256" key="1">
    <source>
        <dbReference type="SAM" id="Phobius"/>
    </source>
</evidence>
<reference evidence="2" key="1">
    <citation type="submission" date="2022-06" db="EMBL/GenBank/DDBJ databases">
        <title>Natrinema sp. a new haloarchaeum isolate from saline soil.</title>
        <authorList>
            <person name="Strakova D."/>
            <person name="Galisteo C."/>
            <person name="Sanchez-Porro C."/>
            <person name="Ventosa A."/>
        </authorList>
    </citation>
    <scope>NUCLEOTIDE SEQUENCE</scope>
    <source>
        <strain evidence="2">S1CR25-10</strain>
    </source>
</reference>
<keyword evidence="3" id="KW-1185">Reference proteome</keyword>
<dbReference type="AlphaFoldDB" id="A0A9Q4KZ78"/>
<comment type="caution">
    <text evidence="2">The sequence shown here is derived from an EMBL/GenBank/DDBJ whole genome shotgun (WGS) entry which is preliminary data.</text>
</comment>
<evidence type="ECO:0000313" key="3">
    <source>
        <dbReference type="Proteomes" id="UP001154061"/>
    </source>
</evidence>
<dbReference type="Proteomes" id="UP001154061">
    <property type="component" value="Unassembled WGS sequence"/>
</dbReference>
<protein>
    <submittedName>
        <fullName evidence="2">Uncharacterized protein</fullName>
    </submittedName>
</protein>
<dbReference type="EMBL" id="JAMQOT010000001">
    <property type="protein sequence ID" value="MDF9744472.1"/>
    <property type="molecule type" value="Genomic_DNA"/>
</dbReference>